<dbReference type="Pfam" id="PF00440">
    <property type="entry name" value="TetR_N"/>
    <property type="match status" value="1"/>
</dbReference>
<evidence type="ECO:0000256" key="1">
    <source>
        <dbReference type="ARBA" id="ARBA00023015"/>
    </source>
</evidence>
<keyword evidence="3" id="KW-0804">Transcription</keyword>
<evidence type="ECO:0000256" key="3">
    <source>
        <dbReference type="ARBA" id="ARBA00023163"/>
    </source>
</evidence>
<dbReference type="EMBL" id="JASNVP010000006">
    <property type="protein sequence ID" value="MDK4326353.1"/>
    <property type="molecule type" value="Genomic_DNA"/>
</dbReference>
<dbReference type="InterPro" id="IPR009057">
    <property type="entry name" value="Homeodomain-like_sf"/>
</dbReference>
<reference evidence="6" key="1">
    <citation type="submission" date="2023-05" db="EMBL/GenBank/DDBJ databases">
        <title>Metabolic capabilities are highly conserved among human nasal-associated Corynebacterium species in pangenomic analyses.</title>
        <authorList>
            <person name="Tran T.H."/>
            <person name="Roberts A.Q."/>
            <person name="Escapa I.F."/>
            <person name="Gao W."/>
            <person name="Conlan S."/>
            <person name="Kong H."/>
            <person name="Segre J.A."/>
            <person name="Kelly M.S."/>
            <person name="Lemon K.P."/>
        </authorList>
    </citation>
    <scope>NUCLEOTIDE SEQUENCE</scope>
    <source>
        <strain evidence="6">KPL2654</strain>
    </source>
</reference>
<evidence type="ECO:0000256" key="2">
    <source>
        <dbReference type="ARBA" id="ARBA00023125"/>
    </source>
</evidence>
<dbReference type="GO" id="GO:0003700">
    <property type="term" value="F:DNA-binding transcription factor activity"/>
    <property type="evidence" value="ECO:0007669"/>
    <property type="project" value="TreeGrafter"/>
</dbReference>
<dbReference type="Proteomes" id="UP001226160">
    <property type="component" value="Unassembled WGS sequence"/>
</dbReference>
<dbReference type="InterPro" id="IPR001647">
    <property type="entry name" value="HTH_TetR"/>
</dbReference>
<evidence type="ECO:0000256" key="4">
    <source>
        <dbReference type="PROSITE-ProRule" id="PRU00335"/>
    </source>
</evidence>
<comment type="caution">
    <text evidence="6">The sequence shown here is derived from an EMBL/GenBank/DDBJ whole genome shotgun (WGS) entry which is preliminary data.</text>
</comment>
<evidence type="ECO:0000313" key="6">
    <source>
        <dbReference type="EMBL" id="MDK4326353.1"/>
    </source>
</evidence>
<feature type="domain" description="HTH tetR-type" evidence="5">
    <location>
        <begin position="3"/>
        <end position="63"/>
    </location>
</feature>
<dbReference type="PANTHER" id="PTHR30055">
    <property type="entry name" value="HTH-TYPE TRANSCRIPTIONAL REGULATOR RUTR"/>
    <property type="match status" value="1"/>
</dbReference>
<organism evidence="6 7">
    <name type="scientific">Corynebacterium propinquum</name>
    <dbReference type="NCBI Taxonomy" id="43769"/>
    <lineage>
        <taxon>Bacteria</taxon>
        <taxon>Bacillati</taxon>
        <taxon>Actinomycetota</taxon>
        <taxon>Actinomycetes</taxon>
        <taxon>Mycobacteriales</taxon>
        <taxon>Corynebacteriaceae</taxon>
        <taxon>Corynebacterium</taxon>
    </lineage>
</organism>
<dbReference type="GO" id="GO:0000976">
    <property type="term" value="F:transcription cis-regulatory region binding"/>
    <property type="evidence" value="ECO:0007669"/>
    <property type="project" value="TreeGrafter"/>
</dbReference>
<accession>A0AAP4BUS6</accession>
<dbReference type="RefSeq" id="WP_284589780.1">
    <property type="nucleotide sequence ID" value="NZ_JASNVP010000006.1"/>
</dbReference>
<keyword evidence="2 4" id="KW-0238">DNA-binding</keyword>
<gene>
    <name evidence="6" type="ORF">QPX54_07540</name>
</gene>
<dbReference type="SUPFAM" id="SSF46689">
    <property type="entry name" value="Homeodomain-like"/>
    <property type="match status" value="1"/>
</dbReference>
<dbReference type="PROSITE" id="PS50977">
    <property type="entry name" value="HTH_TETR_2"/>
    <property type="match status" value="1"/>
</dbReference>
<keyword evidence="1" id="KW-0805">Transcription regulation</keyword>
<dbReference type="PANTHER" id="PTHR30055:SF234">
    <property type="entry name" value="HTH-TYPE TRANSCRIPTIONAL REGULATOR BETI"/>
    <property type="match status" value="1"/>
</dbReference>
<evidence type="ECO:0000313" key="7">
    <source>
        <dbReference type="Proteomes" id="UP001226160"/>
    </source>
</evidence>
<dbReference type="InterPro" id="IPR050109">
    <property type="entry name" value="HTH-type_TetR-like_transc_reg"/>
</dbReference>
<protein>
    <submittedName>
        <fullName evidence="6">TetR/AcrR family transcriptional regulator</fullName>
    </submittedName>
</protein>
<proteinExistence type="predicted"/>
<evidence type="ECO:0000259" key="5">
    <source>
        <dbReference type="PROSITE" id="PS50977"/>
    </source>
</evidence>
<dbReference type="AlphaFoldDB" id="A0AAP4BUS6"/>
<dbReference type="Gene3D" id="1.10.357.10">
    <property type="entry name" value="Tetracycline Repressor, domain 2"/>
    <property type="match status" value="1"/>
</dbReference>
<sequence length="197" mass="21827">MTEKQRERIVSSAHTLALREGISSLSVRKVAREASIGASTLRYYFPSQDDLRVAVVARHLENTLSDRHIFDSSLDASDRLVECLQQFLPSPPVEDSLPFLPWSRADETELPNSDPELTNHILGIATDHARSRIGRWLNVLKDEGSLASSQLTSTISLLCALVNGLSVDLSSQFASIDYDEAVKIVRNVVEKLVIAEK</sequence>
<name>A0AAP4BUS6_9CORY</name>
<feature type="DNA-binding region" description="H-T-H motif" evidence="4">
    <location>
        <begin position="26"/>
        <end position="45"/>
    </location>
</feature>